<dbReference type="KEGG" id="pfj:MYCFIDRAFT_179709"/>
<gene>
    <name evidence="2" type="ORF">MYCFIDRAFT_179709</name>
</gene>
<reference evidence="2 3" key="1">
    <citation type="journal article" date="2012" name="PLoS Pathog.">
        <title>Diverse lifestyles and strategies of plant pathogenesis encoded in the genomes of eighteen Dothideomycetes fungi.</title>
        <authorList>
            <person name="Ohm R.A."/>
            <person name="Feau N."/>
            <person name="Henrissat B."/>
            <person name="Schoch C.L."/>
            <person name="Horwitz B.A."/>
            <person name="Barry K.W."/>
            <person name="Condon B.J."/>
            <person name="Copeland A.C."/>
            <person name="Dhillon B."/>
            <person name="Glaser F."/>
            <person name="Hesse C.N."/>
            <person name="Kosti I."/>
            <person name="LaButti K."/>
            <person name="Lindquist E.A."/>
            <person name="Lucas S."/>
            <person name="Salamov A.A."/>
            <person name="Bradshaw R.E."/>
            <person name="Ciuffetti L."/>
            <person name="Hamelin R.C."/>
            <person name="Kema G.H.J."/>
            <person name="Lawrence C."/>
            <person name="Scott J.A."/>
            <person name="Spatafora J.W."/>
            <person name="Turgeon B.G."/>
            <person name="de Wit P.J.G.M."/>
            <person name="Zhong S."/>
            <person name="Goodwin S.B."/>
            <person name="Grigoriev I.V."/>
        </authorList>
    </citation>
    <scope>NUCLEOTIDE SEQUENCE [LARGE SCALE GENOMIC DNA]</scope>
    <source>
        <strain evidence="2 3">CIRAD86</strain>
    </source>
</reference>
<name>M3AJ35_PSEFD</name>
<dbReference type="RefSeq" id="XP_007931923.1">
    <property type="nucleotide sequence ID" value="XM_007933732.1"/>
</dbReference>
<dbReference type="HOGENOM" id="CLU_315701_0_0_1"/>
<feature type="compositionally biased region" description="Polar residues" evidence="1">
    <location>
        <begin position="432"/>
        <end position="446"/>
    </location>
</feature>
<evidence type="ECO:0000256" key="1">
    <source>
        <dbReference type="SAM" id="MobiDB-lite"/>
    </source>
</evidence>
<dbReference type="EMBL" id="KB446565">
    <property type="protein sequence ID" value="EME77492.1"/>
    <property type="molecule type" value="Genomic_DNA"/>
</dbReference>
<dbReference type="VEuPathDB" id="FungiDB:MYCFIDRAFT_179709"/>
<evidence type="ECO:0000313" key="2">
    <source>
        <dbReference type="EMBL" id="EME77492.1"/>
    </source>
</evidence>
<sequence>MVLRAHGATYCIAQSASELRPRDRDADAGPTRRACINLCLHHHHHLPAGKCITMKQSFIRYAGRQSANTPAPPHLTAQANLPAFDGTFRLDNTKRTKKMFAAMAPKPCDGEVGDVRLHATANDGLWRPDDRDANSWPCELPCAPPFVQLCERLALRTSCELVTQTAVRRTCRCTITQLLQIHIHSLQLPYMELGADNFTAITRETFKITTTRTELIHVCHPPPMSSPLLLHCTAISLTMLAADTKLLSKHTMRCQRSEFVSELRARHPIQHRRPCSRFPLRGGRNSLLLFRLLLLSCFSSAYCPCLTPYKTWSQSTQLNPTKSKRSERWITRHELSTTAASLACLSKSIARRASQPVAGCRAHTTLVTLPSIDCSSSGLEGRGAPLRQHSSTKSRNRFVTLAGLFEQKQKEFDHHIESIVIPDLLAFENSNMPNGRSAATNQQPDTAPSAPPSLAMASLQSMAGANVQPFRPVPLTPVVPEWQAMGGGNYGMLANQAHGFRHYGSYGDASASYGGMEVPVQPDPLSSMPTRISTSSSNTALQAFPPAWHPTSTSGSSSSSTWNAQRFPSFMPELRAPSFVAPTNISGSGSVSHLTAQPVYPWLDTDLLASTPSGGPRVNGNLNVANHNIANHNIANHNIAHHNIANHDIAIHDVANQNIAIHDVANQNIANHNIANHNITNHEIANHDVANHDIAHQNVAHYNIAHYDIANHNPSACLPPQPVQPWLGTDLLASTSYGSPQVNGNINIVNDKSTLGMSTTSIDQGMFAPDPTPTEPMQTPGTKNIVTELTNDIWASVTHRHRRIPRQMVDVSNVDANSSGWFIEHFLERIGMESGGKKEKEPLYETRMESPVVFSSRNKSRDDRVLGLEDRMSIGVFYSQRECGRWRLAAGAFDSRISHSSTCLKASVRHLPRGDGTFALQYRKS</sequence>
<dbReference type="AlphaFoldDB" id="M3AJ35"/>
<feature type="region of interest" description="Disordered" evidence="1">
    <location>
        <begin position="432"/>
        <end position="453"/>
    </location>
</feature>
<proteinExistence type="predicted"/>
<dbReference type="GeneID" id="19334194"/>
<accession>M3AJ35</accession>
<organism evidence="2 3">
    <name type="scientific">Pseudocercospora fijiensis (strain CIRAD86)</name>
    <name type="common">Black leaf streak disease fungus</name>
    <name type="synonym">Mycosphaerella fijiensis</name>
    <dbReference type="NCBI Taxonomy" id="383855"/>
    <lineage>
        <taxon>Eukaryota</taxon>
        <taxon>Fungi</taxon>
        <taxon>Dikarya</taxon>
        <taxon>Ascomycota</taxon>
        <taxon>Pezizomycotina</taxon>
        <taxon>Dothideomycetes</taxon>
        <taxon>Dothideomycetidae</taxon>
        <taxon>Mycosphaerellales</taxon>
        <taxon>Mycosphaerellaceae</taxon>
        <taxon>Pseudocercospora</taxon>
    </lineage>
</organism>
<dbReference type="eggNOG" id="ENOG502S72V">
    <property type="taxonomic scope" value="Eukaryota"/>
</dbReference>
<dbReference type="Proteomes" id="UP000016932">
    <property type="component" value="Unassembled WGS sequence"/>
</dbReference>
<keyword evidence="3" id="KW-1185">Reference proteome</keyword>
<protein>
    <submittedName>
        <fullName evidence="2">Uncharacterized protein</fullName>
    </submittedName>
</protein>
<evidence type="ECO:0000313" key="3">
    <source>
        <dbReference type="Proteomes" id="UP000016932"/>
    </source>
</evidence>